<dbReference type="SMART" id="SM00119">
    <property type="entry name" value="HECTc"/>
    <property type="match status" value="1"/>
</dbReference>
<dbReference type="Gene3D" id="1.25.10.10">
    <property type="entry name" value="Leucine-rich Repeat Variant"/>
    <property type="match status" value="1"/>
</dbReference>
<dbReference type="Pfam" id="PF07738">
    <property type="entry name" value="Sad1_UNC"/>
    <property type="match status" value="1"/>
</dbReference>
<feature type="active site" description="Glycyl thioester intermediate" evidence="6">
    <location>
        <position position="2566"/>
    </location>
</feature>
<feature type="compositionally biased region" description="Polar residues" evidence="8">
    <location>
        <begin position="1432"/>
        <end position="1442"/>
    </location>
</feature>
<feature type="region of interest" description="Disordered" evidence="8">
    <location>
        <begin position="1779"/>
        <end position="1822"/>
    </location>
</feature>
<dbReference type="InterPro" id="IPR016024">
    <property type="entry name" value="ARM-type_fold"/>
</dbReference>
<evidence type="ECO:0000313" key="12">
    <source>
        <dbReference type="Proteomes" id="UP001283361"/>
    </source>
</evidence>
<keyword evidence="3 7" id="KW-0808">Transferase</keyword>
<dbReference type="InterPro" id="IPR000569">
    <property type="entry name" value="HECT_dom"/>
</dbReference>
<dbReference type="PROSITE" id="PS51416">
    <property type="entry name" value="MIB_HERC2"/>
    <property type="match status" value="1"/>
</dbReference>
<dbReference type="GO" id="GO:0016607">
    <property type="term" value="C:nuclear speck"/>
    <property type="evidence" value="ECO:0007669"/>
    <property type="project" value="TreeGrafter"/>
</dbReference>
<dbReference type="PROSITE" id="PS50297">
    <property type="entry name" value="ANK_REP_REGION"/>
    <property type="match status" value="2"/>
</dbReference>
<name>A0AAE1A0Q4_9GAST</name>
<dbReference type="SMART" id="SM00248">
    <property type="entry name" value="ANK"/>
    <property type="match status" value="2"/>
</dbReference>
<feature type="compositionally biased region" description="Basic and acidic residues" evidence="8">
    <location>
        <begin position="449"/>
        <end position="470"/>
    </location>
</feature>
<dbReference type="FunFam" id="1.25.40.20:FF:000033">
    <property type="entry name" value="E3 ubiquitin-protein ligase HECTD1 isoform X2"/>
    <property type="match status" value="1"/>
</dbReference>
<feature type="compositionally biased region" description="Polar residues" evidence="8">
    <location>
        <begin position="1653"/>
        <end position="1673"/>
    </location>
</feature>
<feature type="compositionally biased region" description="Basic and acidic residues" evidence="8">
    <location>
        <begin position="1374"/>
        <end position="1383"/>
    </location>
</feature>
<evidence type="ECO:0000313" key="11">
    <source>
        <dbReference type="EMBL" id="KAK3779244.1"/>
    </source>
</evidence>
<evidence type="ECO:0000256" key="5">
    <source>
        <dbReference type="PROSITE-ProRule" id="PRU00023"/>
    </source>
</evidence>
<dbReference type="PROSITE" id="PS50237">
    <property type="entry name" value="HECT"/>
    <property type="match status" value="1"/>
</dbReference>
<keyword evidence="5" id="KW-0040">ANK repeat</keyword>
<dbReference type="GO" id="GO:0061630">
    <property type="term" value="F:ubiquitin protein ligase activity"/>
    <property type="evidence" value="ECO:0007669"/>
    <property type="project" value="UniProtKB-UniRule"/>
</dbReference>
<dbReference type="FunFam" id="1.25.10.10:FF:000051">
    <property type="entry name" value="E3 ubiquitin-protein ligase HECTD1 isoform X1"/>
    <property type="match status" value="1"/>
</dbReference>
<evidence type="ECO:0000259" key="10">
    <source>
        <dbReference type="PROSITE" id="PS51416"/>
    </source>
</evidence>
<dbReference type="InterPro" id="IPR036770">
    <property type="entry name" value="Ankyrin_rpt-contain_sf"/>
</dbReference>
<feature type="repeat" description="ANK" evidence="5">
    <location>
        <begin position="421"/>
        <end position="453"/>
    </location>
</feature>
<feature type="region of interest" description="Disordered" evidence="8">
    <location>
        <begin position="487"/>
        <end position="540"/>
    </location>
</feature>
<dbReference type="Proteomes" id="UP001283361">
    <property type="component" value="Unassembled WGS sequence"/>
</dbReference>
<dbReference type="Gene3D" id="3.90.1750.10">
    <property type="entry name" value="Hect, E3 ligase catalytic domains"/>
    <property type="match status" value="2"/>
</dbReference>
<dbReference type="Gene3D" id="3.30.2160.10">
    <property type="entry name" value="Hect, E3 ligase catalytic domain"/>
    <property type="match status" value="1"/>
</dbReference>
<dbReference type="SUPFAM" id="SSF48403">
    <property type="entry name" value="Ankyrin repeat"/>
    <property type="match status" value="1"/>
</dbReference>
<evidence type="ECO:0000256" key="3">
    <source>
        <dbReference type="ARBA" id="ARBA00022679"/>
    </source>
</evidence>
<dbReference type="InterPro" id="IPR008979">
    <property type="entry name" value="Galactose-bd-like_sf"/>
</dbReference>
<accession>A0AAE1A0Q4</accession>
<evidence type="ECO:0000259" key="9">
    <source>
        <dbReference type="PROSITE" id="PS50237"/>
    </source>
</evidence>
<evidence type="ECO:0000256" key="2">
    <source>
        <dbReference type="ARBA" id="ARBA00006331"/>
    </source>
</evidence>
<keyword evidence="4 6" id="KW-0833">Ubl conjugation pathway</keyword>
<dbReference type="GO" id="GO:0043161">
    <property type="term" value="P:proteasome-mediated ubiquitin-dependent protein catabolic process"/>
    <property type="evidence" value="ECO:0007669"/>
    <property type="project" value="TreeGrafter"/>
</dbReference>
<evidence type="ECO:0000256" key="8">
    <source>
        <dbReference type="SAM" id="MobiDB-lite"/>
    </source>
</evidence>
<feature type="compositionally biased region" description="Acidic residues" evidence="8">
    <location>
        <begin position="1781"/>
        <end position="1818"/>
    </location>
</feature>
<feature type="repeat" description="ANK" evidence="5">
    <location>
        <begin position="390"/>
        <end position="418"/>
    </location>
</feature>
<reference evidence="11" key="1">
    <citation type="journal article" date="2023" name="G3 (Bethesda)">
        <title>A reference genome for the long-term kleptoplast-retaining sea slug Elysia crispata morphotype clarki.</title>
        <authorList>
            <person name="Eastman K.E."/>
            <person name="Pendleton A.L."/>
            <person name="Shaikh M.A."/>
            <person name="Suttiyut T."/>
            <person name="Ogas R."/>
            <person name="Tomko P."/>
            <person name="Gavelis G."/>
            <person name="Widhalm J.R."/>
            <person name="Wisecaver J.H."/>
        </authorList>
    </citation>
    <scope>NUCLEOTIDE SEQUENCE</scope>
    <source>
        <strain evidence="11">ECLA1</strain>
    </source>
</reference>
<dbReference type="SUPFAM" id="SSF49785">
    <property type="entry name" value="Galactose-binding domain-like"/>
    <property type="match status" value="1"/>
</dbReference>
<dbReference type="InterPro" id="IPR012919">
    <property type="entry name" value="SUN_dom"/>
</dbReference>
<dbReference type="Pfam" id="PF06701">
    <property type="entry name" value="MIB_HERC2"/>
    <property type="match status" value="1"/>
</dbReference>
<evidence type="ECO:0000256" key="1">
    <source>
        <dbReference type="ARBA" id="ARBA00000885"/>
    </source>
</evidence>
<proteinExistence type="inferred from homology"/>
<feature type="compositionally biased region" description="Low complexity" evidence="8">
    <location>
        <begin position="491"/>
        <end position="515"/>
    </location>
</feature>
<feature type="compositionally biased region" description="Low complexity" evidence="8">
    <location>
        <begin position="1384"/>
        <end position="1399"/>
    </location>
</feature>
<gene>
    <name evidence="11" type="ORF">RRG08_025532</name>
</gene>
<evidence type="ECO:0000256" key="6">
    <source>
        <dbReference type="PROSITE-ProRule" id="PRU00104"/>
    </source>
</evidence>
<dbReference type="InterPro" id="IPR037252">
    <property type="entry name" value="Mib_Herc2_sf"/>
</dbReference>
<organism evidence="11 12">
    <name type="scientific">Elysia crispata</name>
    <name type="common">lettuce slug</name>
    <dbReference type="NCBI Taxonomy" id="231223"/>
    <lineage>
        <taxon>Eukaryota</taxon>
        <taxon>Metazoa</taxon>
        <taxon>Spiralia</taxon>
        <taxon>Lophotrochozoa</taxon>
        <taxon>Mollusca</taxon>
        <taxon>Gastropoda</taxon>
        <taxon>Heterobranchia</taxon>
        <taxon>Euthyneura</taxon>
        <taxon>Panpulmonata</taxon>
        <taxon>Sacoglossa</taxon>
        <taxon>Placobranchoidea</taxon>
        <taxon>Plakobranchidae</taxon>
        <taxon>Elysia</taxon>
    </lineage>
</organism>
<feature type="domain" description="MIB/HERC2" evidence="10">
    <location>
        <begin position="1302"/>
        <end position="1374"/>
    </location>
</feature>
<dbReference type="Pfam" id="PF00632">
    <property type="entry name" value="HECT"/>
    <property type="match status" value="1"/>
</dbReference>
<dbReference type="InterPro" id="IPR010606">
    <property type="entry name" value="Mib_Herc2"/>
</dbReference>
<dbReference type="GO" id="GO:0070534">
    <property type="term" value="P:protein K63-linked ubiquitination"/>
    <property type="evidence" value="ECO:0007669"/>
    <property type="project" value="TreeGrafter"/>
</dbReference>
<sequence length="2574" mass="284222">MADVDPETLLEWLQMGQGDERDMQLIALEQLCMLLLMSDNVDRCFESCPPRTFLPALCRVFLDECAPDNVLEVTARAITYYLDVSAECTRRIVAVEGAIKALCNRLVVAEMSSRTSKDLAEQCIKVLELICTRESGAVFEAGGLNCVLTFIREHGSQVHKDTLHSSMTVVSRLCGKIEPQDASLESCIESLSTLLDHDDSFVADGALRCFASLADRFTRRSLDPAPLAQHGLIQDLLGRLQRVGEGAHNVSLASTPGKSTTGADAKASSSVSTVISLLSTLCRGSPSITHNLLRLSLPEAIESGLRGDERCCLDTMRFVDLLLVLLFEGRQALPKSNVATITRCLPSLRRTDSSSDRSHKQLIDCIRSKDTDALIDAVDNGFEVNFTDDVGQTLLNWASAFGTQEMVEFLCERGADVNRGLRSSSLHYAACFGRPQIVKTLLRYGANPDLRDEDAKTPLDKARERGEEGHREVIAILQSPGEYIVPVSRDPPTSSLQVASSSAPSSAGTSSAPVAMDTSEQEKEGLESSVEGPEEAKGDPEISPLYVRHLLPVFTEVFHITMLASVRKASLSMIRKMLHYIDSSLLTEMTGPEFSSQSVASSLTEVLSVVLDAEEDDDGHMMVLQIMQDLMLKCQETFLEHFARLGLFSRVHQLAGPLPQEESGAKPKGEKGKEEEEVCLSDATEIEVGKPYHWRDWFIVRGRDCLYLWSEGTALELSNGSNGWFRFILDGKLATMYSSGSPEGGSASSENRGEFLDKLQRARSHIKMGTVSQPILTKAGPTRLTVGNWTLSSKKDGELQIQNTEGQNAEGQQATILKEDHMGFVFESNRSTKHCFTAETTLGQEFAVGWGGKKGRKLKSKSAMRDKMRTAARELYEEYFKAAEAKPRGVVYKLRAIVQQLESAFACQLSQIKPSTSEGVSWCQLMSSALEELVGLLKEEHTISSFELYNSGLVQTLLSILSSSYECSDRKKHMRSRIHIFKTVFNESKSDKGVTPAVQLTRKLISALEAIEKLPVYTYDIPGSGYGLQILSRRLRLRLEKAPHENTLIDRTDRCLKMEPLTTVVDLERYLLKMVAKQWHDFERQTFNYVKRLKEPSTTITFTHQSDFDDNGLMYWIGTNGKSSYEWVNPGQYGLVVVTSSEGRSLPYGKLEDILSRDSAALNCHTNDDKKAWFAIDLGVWLVPSCYTLRHARGYGKSALRNWEFQMSKDGVTWRTFYKHEGDTSLNEPGSTASWPLEAPAEDKQGWRHVRIYQMGKNASGQTHYVSLSGFEIYGTVTGVCDDIGKAAREAEANLRRQRRVLRTHVLKQMMPGARVIRGMDWKWRDQDGNPPGEGSVTGDLQNGWVEVMWDAGGSNSYRMGAEGKFDLALGPSHDPDKLRFSKPDTTTTPTSSRNKNSTVMVSSDKGKVGTLTSRKSTSTPSLSDVMESKASVASTDQASSAENLTSSIKAAAETVAESLVNLSSVDVGSAVMVRVDDADDLQNPFLASSSTGGGHPPTTSGTSSAVRASAVAVPSTPTSMAAVVSTLATSGGSGTQHSSAALFTPGPSSLPLPPALYSLGSGRSTSSNMVAAGSSTDPLVMVPRGSLMDYGVLDLASDLALGLDVGSLSETLRGAEGGVKEHVQNLHNTRDSRDKAAKSEAKKTGNTEDSTRGSPTNSMSASEPNLPTSLDPTASLLDTFAAATRRRITTPHGSNIVRHTHGSSLARLALANSPSNLSAAQSYPSLTASNVPTSNTLTVTQTMANVMSLSQALTRSVTSTSSESDNEFLETYRAHTLLAELEDDEELPEPDDDDDENEDENEDDEDYDDVMEDEEMEPRDRRTWDDEYVLKRQFSALIPAFDPRPGRTNVNQTQDFDIPAPGSLENRSSESQAIAAQPKLCLTLKAPCLPGMSDEEVVLTDSNACIFKFIQELLAKGQPQGRAERLKRIWEPTYSVQYREAKEDELSQKDGASITKSLTGVSSLADIDLARTSELTGCSMESVLQLLQRLYSIMEQSNPSIKNDCEEIHLNIPADEFISKKLTNKITQQIQDPLVLASGALPDWCEHLTRWCPMLFPFETRQLYFSCTAFGTSRSIVWLQNKRDASIERSRGPLPRTDSHEYRVGRLKHERVVVPRNNLLQWAMQVMRHHASRKAVLEIEFKGEEGTGLGPTLEFYALVAAELQKKSHGLWLCDDDHVEHVEREVDIGHGLQPPGYYVQRSGGLFPAPFPQDSPELETIEPMYQFLGILLAKCLQDGRLIDMPLSRPFLKLMCMGEVGHSLSQQFGDVSLTPSNLGDSFRSENSDLTASIIEEVEKEMKLEGDRKFQSKPVPAWFADILNEDDFESVNPHRASFLQQLRDLSARKQRILKDKIMSDDQKNVLLAELALPHPTDPNLAIRLEDIGLTFEFDPSSRVHNFHSHPLKPGGEQEDVTMDNVEEYIDLVLDFCFVSGIRRQMEAFRSGFNQVFPMAKLHSFSPMELGSILCGDQAPCWTMEDILNYTEPKLGYTRESPGFVRFVNVLSRLSADERKAFLQFTTGCSSLPPGGLANLHPRLTVVRKVLERKKNHDFATLLFSSKLLSYSSCVLRISIQI</sequence>
<dbReference type="Pfam" id="PF12796">
    <property type="entry name" value="Ank_2"/>
    <property type="match status" value="1"/>
</dbReference>
<dbReference type="EC" id="2.3.2.26" evidence="7"/>
<comment type="pathway">
    <text evidence="7">Protein modification; protein ubiquitination.</text>
</comment>
<dbReference type="PROSITE" id="PS50088">
    <property type="entry name" value="ANK_REPEAT"/>
    <property type="match status" value="2"/>
</dbReference>
<feature type="region of interest" description="Disordered" evidence="8">
    <location>
        <begin position="448"/>
        <end position="470"/>
    </location>
</feature>
<dbReference type="InterPro" id="IPR002110">
    <property type="entry name" value="Ankyrin_rpt"/>
</dbReference>
<feature type="compositionally biased region" description="Low complexity" evidence="8">
    <location>
        <begin position="1497"/>
        <end position="1508"/>
    </location>
</feature>
<dbReference type="Gene3D" id="1.25.40.20">
    <property type="entry name" value="Ankyrin repeat-containing domain"/>
    <property type="match status" value="1"/>
</dbReference>
<dbReference type="GO" id="GO:0046872">
    <property type="term" value="F:metal ion binding"/>
    <property type="evidence" value="ECO:0007669"/>
    <property type="project" value="InterPro"/>
</dbReference>
<feature type="region of interest" description="Disordered" evidence="8">
    <location>
        <begin position="1369"/>
        <end position="1442"/>
    </location>
</feature>
<feature type="region of interest" description="Disordered" evidence="8">
    <location>
        <begin position="658"/>
        <end position="677"/>
    </location>
</feature>
<dbReference type="Gene3D" id="3.30.2410.10">
    <property type="entry name" value="Hect, E3 ligase catalytic domain"/>
    <property type="match status" value="1"/>
</dbReference>
<feature type="compositionally biased region" description="Polar residues" evidence="8">
    <location>
        <begin position="1411"/>
        <end position="1423"/>
    </location>
</feature>
<dbReference type="SUPFAM" id="SSF48371">
    <property type="entry name" value="ARM repeat"/>
    <property type="match status" value="1"/>
</dbReference>
<dbReference type="Gene3D" id="2.30.30.40">
    <property type="entry name" value="SH3 Domains"/>
    <property type="match status" value="1"/>
</dbReference>
<evidence type="ECO:0000256" key="7">
    <source>
        <dbReference type="RuleBase" id="RU369009"/>
    </source>
</evidence>
<protein>
    <recommendedName>
        <fullName evidence="7">E3 ubiquitin-protein ligase</fullName>
        <ecNumber evidence="7">2.3.2.26</ecNumber>
    </recommendedName>
</protein>
<evidence type="ECO:0000256" key="4">
    <source>
        <dbReference type="ARBA" id="ARBA00022786"/>
    </source>
</evidence>
<comment type="function">
    <text evidence="7">E3 ubiquitin-protein ligase which accepts ubiquitin from an E2 ubiquitin-conjugating enzyme in the form of a thioester and then directly transfers the ubiquitin to targeted substrates.</text>
</comment>
<dbReference type="InterPro" id="IPR045322">
    <property type="entry name" value="HECTD1/TRIP12-like"/>
</dbReference>
<dbReference type="SUPFAM" id="SSF159034">
    <property type="entry name" value="Mib/herc2 domain-like"/>
    <property type="match status" value="1"/>
</dbReference>
<dbReference type="Gene3D" id="2.60.120.260">
    <property type="entry name" value="Galactose-binding domain-like"/>
    <property type="match status" value="1"/>
</dbReference>
<feature type="region of interest" description="Disordered" evidence="8">
    <location>
        <begin position="1485"/>
        <end position="1508"/>
    </location>
</feature>
<keyword evidence="12" id="KW-1185">Reference proteome</keyword>
<feature type="compositionally biased region" description="Basic and acidic residues" evidence="8">
    <location>
        <begin position="1620"/>
        <end position="1652"/>
    </location>
</feature>
<dbReference type="PANTHER" id="PTHR45670:SF1">
    <property type="entry name" value="E3 UBIQUITIN-PROTEIN LIGASE HECTD1"/>
    <property type="match status" value="1"/>
</dbReference>
<dbReference type="EMBL" id="JAWDGP010002858">
    <property type="protein sequence ID" value="KAK3779244.1"/>
    <property type="molecule type" value="Genomic_DNA"/>
</dbReference>
<dbReference type="FunFam" id="2.60.120.260:FF:000014">
    <property type="entry name" value="E3 ubiquitin-protein ligase HECTD1 isoform X1"/>
    <property type="match status" value="1"/>
</dbReference>
<comment type="caution">
    <text evidence="11">The sequence shown here is derived from an EMBL/GenBank/DDBJ whole genome shotgun (WGS) entry which is preliminary data.</text>
</comment>
<feature type="compositionally biased region" description="Basic and acidic residues" evidence="8">
    <location>
        <begin position="663"/>
        <end position="674"/>
    </location>
</feature>
<comment type="similarity">
    <text evidence="2 7">Belongs to the UPL family. K-HECT subfamily.</text>
</comment>
<feature type="domain" description="HECT" evidence="9">
    <location>
        <begin position="2130"/>
        <end position="2574"/>
    </location>
</feature>
<comment type="catalytic activity">
    <reaction evidence="1 7">
        <text>S-ubiquitinyl-[E2 ubiquitin-conjugating enzyme]-L-cysteine + [acceptor protein]-L-lysine = [E2 ubiquitin-conjugating enzyme]-L-cysteine + N(6)-ubiquitinyl-[acceptor protein]-L-lysine.</text>
        <dbReference type="EC" id="2.3.2.26"/>
    </reaction>
</comment>
<dbReference type="InterPro" id="IPR011989">
    <property type="entry name" value="ARM-like"/>
</dbReference>
<dbReference type="SUPFAM" id="SSF56204">
    <property type="entry name" value="Hect, E3 ligase catalytic domain"/>
    <property type="match status" value="1"/>
</dbReference>
<feature type="region of interest" description="Disordered" evidence="8">
    <location>
        <begin position="1620"/>
        <end position="1673"/>
    </location>
</feature>
<dbReference type="InterPro" id="IPR035983">
    <property type="entry name" value="Hect_E3_ubiquitin_ligase"/>
</dbReference>
<dbReference type="PANTHER" id="PTHR45670">
    <property type="entry name" value="E3 UBIQUITIN-PROTEIN LIGASE TRIP12"/>
    <property type="match status" value="1"/>
</dbReference>
<dbReference type="FunFam" id="2.30.30.40:FF:000085">
    <property type="entry name" value="E3 ubiquitin-protein ligase HECTD1 isoform X1"/>
    <property type="match status" value="1"/>
</dbReference>